<dbReference type="AlphaFoldDB" id="D5X2J9"/>
<dbReference type="HOGENOM" id="CLU_090670_0_0_4"/>
<name>D5X2J9_THIK1</name>
<organism evidence="1">
    <name type="scientific">Thiomonas intermedia (strain K12)</name>
    <name type="common">Thiobacillus intermedius</name>
    <dbReference type="NCBI Taxonomy" id="75379"/>
    <lineage>
        <taxon>Bacteria</taxon>
        <taxon>Pseudomonadati</taxon>
        <taxon>Pseudomonadota</taxon>
        <taxon>Betaproteobacteria</taxon>
        <taxon>Burkholderiales</taxon>
        <taxon>Thiomonas</taxon>
    </lineage>
</organism>
<dbReference type="EMBL" id="CP002021">
    <property type="protein sequence ID" value="ADG31332.1"/>
    <property type="molecule type" value="Genomic_DNA"/>
</dbReference>
<sequence>MNGLSVSGYSANIAAYQAAQNAAACSGWNAGCAAFWWAVNATEQAHANAAYAANVAAAPVLGAALNVAAAASALNSAKGTLDQISSMTGVAQGQTAGSTNAQQALAQTTAQTGVQQGQSATAASTDTGYTSAADARQNALGAAAQQNQNAAVTAAQAGLAGLSAEYSRNAANQIAGYDNAQAQSTGDPDWSSAAQIAQNEVDQQQGIYTYQSNIQNQAIATGNSTAAQANALSPGIANTLNTAAQNAATTQANTTLQNIGNQTGVPQQ</sequence>
<dbReference type="KEGG" id="tin:Tint_1970"/>
<reference evidence="1" key="1">
    <citation type="submission" date="2010-04" db="EMBL/GenBank/DDBJ databases">
        <title>Complete sequence of Thiomonas intermedia K12.</title>
        <authorList>
            <consortium name="US DOE Joint Genome Institute"/>
            <person name="Lucas S."/>
            <person name="Copeland A."/>
            <person name="Lapidus A."/>
            <person name="Cheng J.-F."/>
            <person name="Bruce D."/>
            <person name="Goodwin L."/>
            <person name="Pitluck S."/>
            <person name="Davenport K."/>
            <person name="Detter J.C."/>
            <person name="Han C."/>
            <person name="Tapia R."/>
            <person name="Land M."/>
            <person name="Hauser L."/>
            <person name="Kyrpides N."/>
            <person name="Ovchinnikova G."/>
            <person name="Kerfeld C.A."/>
            <person name="Cannon G.C."/>
            <person name="Heinhorst S."/>
            <person name="Woyke T."/>
        </authorList>
    </citation>
    <scope>NUCLEOTIDE SEQUENCE [LARGE SCALE GENOMIC DNA]</scope>
    <source>
        <strain evidence="1">K12</strain>
    </source>
</reference>
<proteinExistence type="predicted"/>
<protein>
    <submittedName>
        <fullName evidence="1">Cell wall surface anchor family protein</fullName>
    </submittedName>
</protein>
<dbReference type="STRING" id="75379.Tint_1970"/>
<evidence type="ECO:0000313" key="1">
    <source>
        <dbReference type="EMBL" id="ADG31332.1"/>
    </source>
</evidence>
<gene>
    <name evidence="1" type="ordered locus">Tint_1970</name>
</gene>
<accession>D5X2J9</accession>